<dbReference type="GO" id="GO:0006508">
    <property type="term" value="P:proteolysis"/>
    <property type="evidence" value="ECO:0007669"/>
    <property type="project" value="UniProtKB-KW"/>
</dbReference>
<dbReference type="GO" id="GO:0004190">
    <property type="term" value="F:aspartic-type endopeptidase activity"/>
    <property type="evidence" value="ECO:0007669"/>
    <property type="project" value="UniProtKB-KW"/>
</dbReference>
<keyword evidence="5" id="KW-0378">Hydrolase</keyword>
<dbReference type="PROSITE" id="PS51767">
    <property type="entry name" value="PEPTIDASE_A1"/>
    <property type="match status" value="1"/>
</dbReference>
<dbReference type="Pfam" id="PF14543">
    <property type="entry name" value="TAXi_N"/>
    <property type="match status" value="1"/>
</dbReference>
<evidence type="ECO:0000256" key="7">
    <source>
        <dbReference type="ARBA" id="ARBA00023180"/>
    </source>
</evidence>
<evidence type="ECO:0000256" key="8">
    <source>
        <dbReference type="PIRSR" id="PIRSR601461-1"/>
    </source>
</evidence>
<dbReference type="FunFam" id="2.40.70.10:FF:000040">
    <property type="entry name" value="aspartyl protease AED3"/>
    <property type="match status" value="1"/>
</dbReference>
<dbReference type="InterPro" id="IPR032861">
    <property type="entry name" value="TAXi_N"/>
</dbReference>
<comment type="similarity">
    <text evidence="1">Belongs to the peptidase A1 family.</text>
</comment>
<evidence type="ECO:0000256" key="3">
    <source>
        <dbReference type="ARBA" id="ARBA00022729"/>
    </source>
</evidence>
<evidence type="ECO:0000313" key="12">
    <source>
        <dbReference type="Proteomes" id="UP000092600"/>
    </source>
</evidence>
<name>A0A199VBT8_ANACO</name>
<protein>
    <submittedName>
        <fullName evidence="11">Aspartic proteinase nepenthesin-1</fullName>
    </submittedName>
</protein>
<dbReference type="InterPro" id="IPR021109">
    <property type="entry name" value="Peptidase_aspartic_dom_sf"/>
</dbReference>
<evidence type="ECO:0000256" key="9">
    <source>
        <dbReference type="SAM" id="SignalP"/>
    </source>
</evidence>
<dbReference type="FunFam" id="2.40.70.10:FF:000022">
    <property type="entry name" value="Aspartyl protease AED3"/>
    <property type="match status" value="1"/>
</dbReference>
<keyword evidence="3 9" id="KW-0732">Signal</keyword>
<dbReference type="InterPro" id="IPR033121">
    <property type="entry name" value="PEPTIDASE_A1"/>
</dbReference>
<evidence type="ECO:0000313" key="11">
    <source>
        <dbReference type="EMBL" id="OAY74478.1"/>
    </source>
</evidence>
<keyword evidence="6" id="KW-1015">Disulfide bond</keyword>
<evidence type="ECO:0000256" key="6">
    <source>
        <dbReference type="ARBA" id="ARBA00023157"/>
    </source>
</evidence>
<dbReference type="InterPro" id="IPR032799">
    <property type="entry name" value="TAXi_C"/>
</dbReference>
<evidence type="ECO:0000259" key="10">
    <source>
        <dbReference type="PROSITE" id="PS51767"/>
    </source>
</evidence>
<accession>A0A199VBT8</accession>
<feature type="domain" description="Peptidase A1" evidence="10">
    <location>
        <begin position="110"/>
        <end position="444"/>
    </location>
</feature>
<dbReference type="AlphaFoldDB" id="A0A199VBT8"/>
<dbReference type="Gene3D" id="2.40.70.10">
    <property type="entry name" value="Acid Proteases"/>
    <property type="match status" value="2"/>
</dbReference>
<proteinExistence type="inferred from homology"/>
<dbReference type="Pfam" id="PF14541">
    <property type="entry name" value="TAXi_C"/>
    <property type="match status" value="1"/>
</dbReference>
<feature type="signal peptide" evidence="9">
    <location>
        <begin position="1"/>
        <end position="27"/>
    </location>
</feature>
<feature type="active site" evidence="8">
    <location>
        <position position="329"/>
    </location>
</feature>
<keyword evidence="7" id="KW-0325">Glycoprotein</keyword>
<dbReference type="PANTHER" id="PTHR13683:SF798">
    <property type="entry name" value="ASPARTYL PROTEASE AED3-LIKE"/>
    <property type="match status" value="1"/>
</dbReference>
<evidence type="ECO:0000256" key="4">
    <source>
        <dbReference type="ARBA" id="ARBA00022750"/>
    </source>
</evidence>
<evidence type="ECO:0000256" key="5">
    <source>
        <dbReference type="ARBA" id="ARBA00022801"/>
    </source>
</evidence>
<gene>
    <name evidence="11" type="ORF">ACMD2_24619</name>
</gene>
<reference evidence="11 12" key="1">
    <citation type="journal article" date="2016" name="DNA Res.">
        <title>The draft genome of MD-2 pineapple using hybrid error correction of long reads.</title>
        <authorList>
            <person name="Redwan R.M."/>
            <person name="Saidin A."/>
            <person name="Kumar S.V."/>
        </authorList>
    </citation>
    <scope>NUCLEOTIDE SEQUENCE [LARGE SCALE GENOMIC DNA]</scope>
    <source>
        <strain evidence="12">cv. MD2</strain>
        <tissue evidence="11">Leaf</tissue>
    </source>
</reference>
<keyword evidence="2" id="KW-0645">Protease</keyword>
<dbReference type="EMBL" id="LSRQ01002389">
    <property type="protein sequence ID" value="OAY74478.1"/>
    <property type="molecule type" value="Genomic_DNA"/>
</dbReference>
<organism evidence="11 12">
    <name type="scientific">Ananas comosus</name>
    <name type="common">Pineapple</name>
    <name type="synonym">Ananas ananas</name>
    <dbReference type="NCBI Taxonomy" id="4615"/>
    <lineage>
        <taxon>Eukaryota</taxon>
        <taxon>Viridiplantae</taxon>
        <taxon>Streptophyta</taxon>
        <taxon>Embryophyta</taxon>
        <taxon>Tracheophyta</taxon>
        <taxon>Spermatophyta</taxon>
        <taxon>Magnoliopsida</taxon>
        <taxon>Liliopsida</taxon>
        <taxon>Poales</taxon>
        <taxon>Bromeliaceae</taxon>
        <taxon>Bromelioideae</taxon>
        <taxon>Ananas</taxon>
    </lineage>
</organism>
<dbReference type="PANTHER" id="PTHR13683">
    <property type="entry name" value="ASPARTYL PROTEASES"/>
    <property type="match status" value="1"/>
</dbReference>
<keyword evidence="4" id="KW-0064">Aspartyl protease</keyword>
<evidence type="ECO:0000256" key="2">
    <source>
        <dbReference type="ARBA" id="ARBA00022670"/>
    </source>
</evidence>
<dbReference type="SUPFAM" id="SSF50630">
    <property type="entry name" value="Acid proteases"/>
    <property type="match status" value="1"/>
</dbReference>
<feature type="active site" evidence="8">
    <location>
        <position position="128"/>
    </location>
</feature>
<feature type="chain" id="PRO_5008285809" evidence="9">
    <location>
        <begin position="28"/>
        <end position="449"/>
    </location>
</feature>
<dbReference type="Proteomes" id="UP000092600">
    <property type="component" value="Unassembled WGS sequence"/>
</dbReference>
<comment type="caution">
    <text evidence="11">The sequence shown here is derived from an EMBL/GenBank/DDBJ whole genome shotgun (WGS) entry which is preliminary data.</text>
</comment>
<evidence type="ECO:0000256" key="1">
    <source>
        <dbReference type="ARBA" id="ARBA00007447"/>
    </source>
</evidence>
<dbReference type="InterPro" id="IPR001461">
    <property type="entry name" value="Aspartic_peptidase_A1"/>
</dbReference>
<sequence>MSTMAAGATLSLLVLLLITSSSSSGAASSPGGSCSVPPDGGSTLRIIHAFGPCSPLRPAAPLPSWADFLSAQSARDDSRLLYLSSLAATAGRRSFVPLAPGRQLLQIPNYVVRAGLGFPPQTLLLALDNSNDAAWVPCSSCAGCPPASPSFSPAKSSTFRTVPCGSPACSQVPAPSCSPANSCSFNMSYGGSSLLAGLVQDSLSLAADVVPSYTFGCLQRVTGSSAPPQGLLGLGRGPLSFLSQTQNLYGGTFSYCLPSFKSLNFSGTLRLGPKGQPQRIKTTPLLANPHRPSLYYVNMTGVRVGRRVLPIPPSALAFDPATGAGTVVDAGTMFTRLAPPAYAALRDEFRRRVRAPLAPPLGGFDTCYNVSIAPAPAVTFLFDGAAVTLPEDNVLIHSTAGTITCLAMAAAPDGLNAVLNVIANMQQQNHRVLFDVPNARVGFAREMCT</sequence>